<dbReference type="PANTHER" id="PTHR31183:SF2">
    <property type="entry name" value="TRICHOPLEIN KERATIN FILAMENT-BINDING PROTEIN"/>
    <property type="match status" value="1"/>
</dbReference>
<dbReference type="Proteomes" id="UP001208570">
    <property type="component" value="Unassembled WGS sequence"/>
</dbReference>
<gene>
    <name evidence="6" type="ORF">LSH36_408g00020</name>
</gene>
<feature type="coiled-coil region" evidence="4">
    <location>
        <begin position="273"/>
        <end position="371"/>
    </location>
</feature>
<comment type="caution">
    <text evidence="6">The sequence shown here is derived from an EMBL/GenBank/DDBJ whole genome shotgun (WGS) entry which is preliminary data.</text>
</comment>
<keyword evidence="2" id="KW-0963">Cytoplasm</keyword>
<evidence type="ECO:0000256" key="3">
    <source>
        <dbReference type="ARBA" id="ARBA00023212"/>
    </source>
</evidence>
<evidence type="ECO:0000313" key="7">
    <source>
        <dbReference type="Proteomes" id="UP001208570"/>
    </source>
</evidence>
<feature type="region of interest" description="Disordered" evidence="5">
    <location>
        <begin position="159"/>
        <end position="184"/>
    </location>
</feature>
<dbReference type="PANTHER" id="PTHR31183">
    <property type="entry name" value="TRICHOPLEIN KERATIN FILAMENT-BINDING PROTEIN FAMILY MEMBER"/>
    <property type="match status" value="1"/>
</dbReference>
<comment type="subcellular location">
    <subcellularLocation>
        <location evidence="1">Cytoplasm</location>
        <location evidence="1">Cytoskeleton</location>
    </subcellularLocation>
</comment>
<proteinExistence type="predicted"/>
<dbReference type="GO" id="GO:0006915">
    <property type="term" value="P:apoptotic process"/>
    <property type="evidence" value="ECO:0007669"/>
    <property type="project" value="TreeGrafter"/>
</dbReference>
<evidence type="ECO:0000256" key="1">
    <source>
        <dbReference type="ARBA" id="ARBA00004245"/>
    </source>
</evidence>
<keyword evidence="7" id="KW-1185">Reference proteome</keyword>
<dbReference type="EMBL" id="JAODUP010000408">
    <property type="protein sequence ID" value="KAK2150371.1"/>
    <property type="molecule type" value="Genomic_DNA"/>
</dbReference>
<dbReference type="AlphaFoldDB" id="A0AAD9N0C6"/>
<evidence type="ECO:0000256" key="4">
    <source>
        <dbReference type="SAM" id="Coils"/>
    </source>
</evidence>
<feature type="compositionally biased region" description="Basic and acidic residues" evidence="5">
    <location>
        <begin position="175"/>
        <end position="184"/>
    </location>
</feature>
<dbReference type="InterPro" id="IPR043596">
    <property type="entry name" value="CFAP53/TCHP"/>
</dbReference>
<dbReference type="GO" id="GO:0045095">
    <property type="term" value="C:keratin filament"/>
    <property type="evidence" value="ECO:0007669"/>
    <property type="project" value="TreeGrafter"/>
</dbReference>
<reference evidence="6" key="1">
    <citation type="journal article" date="2023" name="Mol. Biol. Evol.">
        <title>Third-Generation Sequencing Reveals the Adaptive Role of the Epigenome in Three Deep-Sea Polychaetes.</title>
        <authorList>
            <person name="Perez M."/>
            <person name="Aroh O."/>
            <person name="Sun Y."/>
            <person name="Lan Y."/>
            <person name="Juniper S.K."/>
            <person name="Young C.R."/>
            <person name="Angers B."/>
            <person name="Qian P.Y."/>
        </authorList>
    </citation>
    <scope>NUCLEOTIDE SEQUENCE</scope>
    <source>
        <strain evidence="6">P08H-3</strain>
    </source>
</reference>
<evidence type="ECO:0000256" key="5">
    <source>
        <dbReference type="SAM" id="MobiDB-lite"/>
    </source>
</evidence>
<sequence length="393" mass="47450">MALPHMPSYYTTRKNIYEAAIVRQRTREHDFREKWGNVASYFHKENVTAVKKKNWESGASFQNSMDAYSNEKAKELKLLNLKRRQSKLGEMLAEERRLYEVLAMDLMYEHWRQNNPDIRELESRKNEEYVIESWREQLEEQKMWMDLFLYLDRDVEETRGTATESPMGAGNDGGQTERDGKSKEEVRIWEEDHRFLQMLAEQEEQDVAVQSARKEKARADANWMIKVVEEQIKVEKAREAELDMLYQDEAAKIWQKRENEWEKERQARERLMKEVLEARQQQIFEKMDAVKEQQRESIEKREELLREMEIINHLTRREQERKEMEKLVAKEEITAQVTARQEQKYAAKRSLEEELALERKAEEDYEELLRREAEQLKIKDFAPKDFPRKTAWM</sequence>
<name>A0AAD9N0C6_9ANNE</name>
<evidence type="ECO:0000313" key="6">
    <source>
        <dbReference type="EMBL" id="KAK2150371.1"/>
    </source>
</evidence>
<accession>A0AAD9N0C6</accession>
<organism evidence="6 7">
    <name type="scientific">Paralvinella palmiformis</name>
    <dbReference type="NCBI Taxonomy" id="53620"/>
    <lineage>
        <taxon>Eukaryota</taxon>
        <taxon>Metazoa</taxon>
        <taxon>Spiralia</taxon>
        <taxon>Lophotrochozoa</taxon>
        <taxon>Annelida</taxon>
        <taxon>Polychaeta</taxon>
        <taxon>Sedentaria</taxon>
        <taxon>Canalipalpata</taxon>
        <taxon>Terebellida</taxon>
        <taxon>Terebelliformia</taxon>
        <taxon>Alvinellidae</taxon>
        <taxon>Paralvinella</taxon>
    </lineage>
</organism>
<evidence type="ECO:0000256" key="2">
    <source>
        <dbReference type="ARBA" id="ARBA00022490"/>
    </source>
</evidence>
<keyword evidence="3" id="KW-0206">Cytoskeleton</keyword>
<protein>
    <recommendedName>
        <fullName evidence="8">Trichoplein keratin filament-binding protein</fullName>
    </recommendedName>
</protein>
<evidence type="ECO:0008006" key="8">
    <source>
        <dbReference type="Google" id="ProtNLM"/>
    </source>
</evidence>
<keyword evidence="4" id="KW-0175">Coiled coil</keyword>